<accession>E7BQ34</accession>
<name>E7BQ34_9GEMI</name>
<evidence type="ECO:0000313" key="3">
    <source>
        <dbReference type="EMBL" id="ADO41058.1"/>
    </source>
</evidence>
<dbReference type="InterPro" id="IPR002488">
    <property type="entry name" value="Gemini_C4"/>
</dbReference>
<sequence>MGHRISMFLSNSRENSNARITDSSTWCPQVGQHISIRTFRELNQHRTSKRTSTKTETSSNGVFSRSMDDLLVVVSKQQTMHMLRRLTQEIKMRPLKSLGS</sequence>
<protein>
    <submittedName>
        <fullName evidence="3">AC4 protein</fullName>
    </submittedName>
</protein>
<gene>
    <name evidence="3" type="primary">AC4</name>
</gene>
<evidence type="ECO:0000256" key="2">
    <source>
        <dbReference type="ARBA" id="ARBA00022581"/>
    </source>
</evidence>
<keyword evidence="2" id="KW-0945">Host-virus interaction</keyword>
<organism evidence="3">
    <name type="scientific">Tomato leaf curl New Delhi virus [India:Karnal:OY81A:2004]</name>
    <dbReference type="NCBI Taxonomy" id="908119"/>
    <lineage>
        <taxon>Viruses</taxon>
        <taxon>Monodnaviria</taxon>
        <taxon>Shotokuvirae</taxon>
        <taxon>Cressdnaviricota</taxon>
        <taxon>Repensiviricetes</taxon>
        <taxon>Geplafuvirales</taxon>
        <taxon>Geminiviridae</taxon>
        <taxon>Begomovirus</taxon>
        <taxon>Begomovirus solanumdelhiense</taxon>
        <taxon>Tomato leaf curl New Delhi virus</taxon>
    </lineage>
</organism>
<proteinExistence type="inferred from homology"/>
<reference evidence="3" key="1">
    <citation type="journal article" date="2012" name="Virus Genes">
        <title>Molecular characterization of distinct bipartite begomovirus infecting bhendi (Abelmoschus esculentus L.) in India.</title>
        <authorList>
            <person name="Venkataravanappa V."/>
            <person name="Lakshminarayana Reddy C.N."/>
            <person name="Jalali S."/>
            <person name="Krishna Reddy M."/>
        </authorList>
    </citation>
    <scope>NUCLEOTIDE SEQUENCE</scope>
    <source>
        <strain evidence="3">OY81A</strain>
    </source>
</reference>
<comment type="similarity">
    <text evidence="1">Belongs to the geminiviridae protein AC4/C4 family.</text>
</comment>
<dbReference type="EMBL" id="GU112082">
    <property type="protein sequence ID" value="ADO41058.1"/>
    <property type="molecule type" value="Genomic_DNA"/>
</dbReference>
<dbReference type="Pfam" id="PF01492">
    <property type="entry name" value="Gemini_C4"/>
    <property type="match status" value="1"/>
</dbReference>
<evidence type="ECO:0000256" key="1">
    <source>
        <dbReference type="ARBA" id="ARBA00008996"/>
    </source>
</evidence>